<name>A0A450W4T2_9GAMM</name>
<gene>
    <name evidence="1" type="ORF">BECKLPF1236B_GA0070989_10299</name>
</gene>
<accession>A0A450W4T2</accession>
<dbReference type="EMBL" id="CAADFK010000029">
    <property type="protein sequence ID" value="VFK12034.1"/>
    <property type="molecule type" value="Genomic_DNA"/>
</dbReference>
<organism evidence="1">
    <name type="scientific">Candidatus Kentrum sp. LPFa</name>
    <dbReference type="NCBI Taxonomy" id="2126335"/>
    <lineage>
        <taxon>Bacteria</taxon>
        <taxon>Pseudomonadati</taxon>
        <taxon>Pseudomonadota</taxon>
        <taxon>Gammaproteobacteria</taxon>
        <taxon>Candidatus Kentrum</taxon>
    </lineage>
</organism>
<evidence type="ECO:0000313" key="1">
    <source>
        <dbReference type="EMBL" id="VFK12034.1"/>
    </source>
</evidence>
<dbReference type="AlphaFoldDB" id="A0A450W4T2"/>
<reference evidence="1" key="1">
    <citation type="submission" date="2019-02" db="EMBL/GenBank/DDBJ databases">
        <authorList>
            <person name="Gruber-Vodicka R. H."/>
            <person name="Seah K. B. B."/>
        </authorList>
    </citation>
    <scope>NUCLEOTIDE SEQUENCE</scope>
    <source>
        <strain evidence="1">BECK_S313</strain>
    </source>
</reference>
<protein>
    <submittedName>
        <fullName evidence="1">Uncharacterized protein</fullName>
    </submittedName>
</protein>
<sequence>MNEDIEMSKRKPRKEKLEITKWLNTETKEVLYGINLRLGKRREWRLISKCKPVLFNAMNEAEKALREIKDEIKEYKVQ</sequence>
<proteinExistence type="predicted"/>